<dbReference type="InterPro" id="IPR036615">
    <property type="entry name" value="Mur_ligase_C_dom_sf"/>
</dbReference>
<evidence type="ECO:0000256" key="4">
    <source>
        <dbReference type="ARBA" id="ARBA00022741"/>
    </source>
</evidence>
<dbReference type="InterPro" id="IPR036565">
    <property type="entry name" value="Mur-like_cat_sf"/>
</dbReference>
<dbReference type="SUPFAM" id="SSF53623">
    <property type="entry name" value="MurD-like peptide ligases, catalytic domain"/>
    <property type="match status" value="1"/>
</dbReference>
<evidence type="ECO:0000256" key="3">
    <source>
        <dbReference type="ARBA" id="ARBA00022618"/>
    </source>
</evidence>
<evidence type="ECO:0000256" key="10">
    <source>
        <dbReference type="HAMAP-Rule" id="MF_02019"/>
    </source>
</evidence>
<name>A0ABS2RNQ8_9ACTN</name>
<comment type="caution">
    <text evidence="15">The sequence shown here is derived from an EMBL/GenBank/DDBJ whole genome shotgun (WGS) entry which is preliminary data.</text>
</comment>
<evidence type="ECO:0000259" key="12">
    <source>
        <dbReference type="Pfam" id="PF01225"/>
    </source>
</evidence>
<dbReference type="NCBIfam" id="TIGR01143">
    <property type="entry name" value="murF"/>
    <property type="match status" value="1"/>
</dbReference>
<evidence type="ECO:0000259" key="14">
    <source>
        <dbReference type="Pfam" id="PF08245"/>
    </source>
</evidence>
<feature type="domain" description="Mur ligase C-terminal" evidence="13">
    <location>
        <begin position="321"/>
        <end position="462"/>
    </location>
</feature>
<evidence type="ECO:0000313" key="16">
    <source>
        <dbReference type="Proteomes" id="UP000704762"/>
    </source>
</evidence>
<dbReference type="EC" id="6.3.2.10" evidence="10 11"/>
<dbReference type="InterPro" id="IPR000713">
    <property type="entry name" value="Mur_ligase_N"/>
</dbReference>
<reference evidence="15 16" key="1">
    <citation type="submission" date="2021-01" db="EMBL/GenBank/DDBJ databases">
        <title>Sequencing the genomes of 1000 actinobacteria strains.</title>
        <authorList>
            <person name="Klenk H.-P."/>
        </authorList>
    </citation>
    <scope>NUCLEOTIDE SEQUENCE [LARGE SCALE GENOMIC DNA]</scope>
    <source>
        <strain evidence="15 16">DSM 18662</strain>
    </source>
</reference>
<dbReference type="Pfam" id="PF02875">
    <property type="entry name" value="Mur_ligase_C"/>
    <property type="match status" value="1"/>
</dbReference>
<keyword evidence="2 10" id="KW-0436">Ligase</keyword>
<dbReference type="GO" id="GO:0047480">
    <property type="term" value="F:UDP-N-acetylmuramoyl-tripeptide-D-alanyl-D-alanine ligase activity"/>
    <property type="evidence" value="ECO:0007669"/>
    <property type="project" value="UniProtKB-EC"/>
</dbReference>
<evidence type="ECO:0000256" key="7">
    <source>
        <dbReference type="ARBA" id="ARBA00022984"/>
    </source>
</evidence>
<evidence type="ECO:0000256" key="8">
    <source>
        <dbReference type="ARBA" id="ARBA00023306"/>
    </source>
</evidence>
<dbReference type="Proteomes" id="UP000704762">
    <property type="component" value="Unassembled WGS sequence"/>
</dbReference>
<dbReference type="Gene3D" id="3.90.190.20">
    <property type="entry name" value="Mur ligase, C-terminal domain"/>
    <property type="match status" value="1"/>
</dbReference>
<dbReference type="Gene3D" id="3.40.1390.10">
    <property type="entry name" value="MurE/MurF, N-terminal domain"/>
    <property type="match status" value="1"/>
</dbReference>
<dbReference type="PANTHER" id="PTHR43024:SF1">
    <property type="entry name" value="UDP-N-ACETYLMURAMOYL-TRIPEPTIDE--D-ALANYL-D-ALANINE LIGASE"/>
    <property type="match status" value="1"/>
</dbReference>
<dbReference type="InterPro" id="IPR013221">
    <property type="entry name" value="Mur_ligase_cen"/>
</dbReference>
<keyword evidence="5 10" id="KW-0067">ATP-binding</keyword>
<feature type="binding site" evidence="10">
    <location>
        <begin position="111"/>
        <end position="117"/>
    </location>
    <ligand>
        <name>ATP</name>
        <dbReference type="ChEBI" id="CHEBI:30616"/>
    </ligand>
</feature>
<keyword evidence="16" id="KW-1185">Reference proteome</keyword>
<dbReference type="Pfam" id="PF01225">
    <property type="entry name" value="Mur_ligase"/>
    <property type="match status" value="1"/>
</dbReference>
<comment type="catalytic activity">
    <reaction evidence="10 11">
        <text>D-alanyl-D-alanine + UDP-N-acetyl-alpha-D-muramoyl-L-alanyl-gamma-D-glutamyl-meso-2,6-diaminopimelate + ATP = UDP-N-acetyl-alpha-D-muramoyl-L-alanyl-gamma-D-glutamyl-meso-2,6-diaminopimeloyl-D-alanyl-D-alanine + ADP + phosphate + H(+)</text>
        <dbReference type="Rhea" id="RHEA:28374"/>
        <dbReference type="ChEBI" id="CHEBI:15378"/>
        <dbReference type="ChEBI" id="CHEBI:30616"/>
        <dbReference type="ChEBI" id="CHEBI:43474"/>
        <dbReference type="ChEBI" id="CHEBI:57822"/>
        <dbReference type="ChEBI" id="CHEBI:61386"/>
        <dbReference type="ChEBI" id="CHEBI:83905"/>
        <dbReference type="ChEBI" id="CHEBI:456216"/>
        <dbReference type="EC" id="6.3.2.10"/>
    </reaction>
</comment>
<protein>
    <recommendedName>
        <fullName evidence="10 11">UDP-N-acetylmuramoyl-tripeptide--D-alanyl-D-alanine ligase</fullName>
        <ecNumber evidence="10 11">6.3.2.10</ecNumber>
    </recommendedName>
    <alternativeName>
        <fullName evidence="10">D-alanyl-D-alanine-adding enzyme</fullName>
    </alternativeName>
</protein>
<sequence>MMPLSVAELAAAIGCPPPATGADAQVTAVVIDSRAVVPGAVFVAFAGEHVDGHDYVDQAWQRGAVAAVTARPVSGGPCLVVPDPQAALGQIGAEVVRRARRTGLRVVGITGSQGKTSTKDLLAQVLEADGSTIAPRGSLNNEIGVPLTATGVEPSTRYLVSEMGARGVGHIAYLCQLTPPDVGVVLNVGHAHLGEFGSQQRIALAKGELVEALPADGTAVLNADDPLVSAMRNRTRARVLTFSTQDPSADVWAGDAAGDDLGRYSFTLHAGDRRAEVRLRLLGRHQVPNAVAAAVAATALGVDLDRIASALSAAGLRSRWRMEISERPDGVVVVNDAYNANPDSMLAALQTLAELGHSRRRRYPQARTWAVLGEMLELGDGSEAEHRAIGAAAAALGISRVVVIGDAARGISVGAGRPDARDGAGPGLSGEEALFVHDKAAAVPVLVERLREGDIVLVKASRGVGLETVADALLAASAVEASR</sequence>
<evidence type="ECO:0000256" key="6">
    <source>
        <dbReference type="ARBA" id="ARBA00022960"/>
    </source>
</evidence>
<proteinExistence type="inferred from homology"/>
<keyword evidence="6 10" id="KW-0133">Cell shape</keyword>
<evidence type="ECO:0000256" key="11">
    <source>
        <dbReference type="RuleBase" id="RU004136"/>
    </source>
</evidence>
<gene>
    <name evidence="10" type="primary">murF</name>
    <name evidence="15" type="ORF">JOE57_003123</name>
</gene>
<evidence type="ECO:0000256" key="2">
    <source>
        <dbReference type="ARBA" id="ARBA00022598"/>
    </source>
</evidence>
<feature type="domain" description="Mur ligase N-terminal catalytic" evidence="12">
    <location>
        <begin position="26"/>
        <end position="73"/>
    </location>
</feature>
<feature type="domain" description="Mur ligase central" evidence="14">
    <location>
        <begin position="109"/>
        <end position="297"/>
    </location>
</feature>
<dbReference type="HAMAP" id="MF_02019">
    <property type="entry name" value="MurF"/>
    <property type="match status" value="1"/>
</dbReference>
<evidence type="ECO:0000313" key="15">
    <source>
        <dbReference type="EMBL" id="MBM7800202.1"/>
    </source>
</evidence>
<evidence type="ECO:0000256" key="9">
    <source>
        <dbReference type="ARBA" id="ARBA00023316"/>
    </source>
</evidence>
<dbReference type="EMBL" id="JAFBCF010000001">
    <property type="protein sequence ID" value="MBM7800202.1"/>
    <property type="molecule type" value="Genomic_DNA"/>
</dbReference>
<comment type="similarity">
    <text evidence="10">Belongs to the MurCDEF family. MurF subfamily.</text>
</comment>
<keyword evidence="9 10" id="KW-0961">Cell wall biogenesis/degradation</keyword>
<dbReference type="SUPFAM" id="SSF53244">
    <property type="entry name" value="MurD-like peptide ligases, peptide-binding domain"/>
    <property type="match status" value="1"/>
</dbReference>
<keyword evidence="1 10" id="KW-0963">Cytoplasm</keyword>
<dbReference type="Pfam" id="PF08245">
    <property type="entry name" value="Mur_ligase_M"/>
    <property type="match status" value="1"/>
</dbReference>
<comment type="pathway">
    <text evidence="10 11">Cell wall biogenesis; peptidoglycan biosynthesis.</text>
</comment>
<evidence type="ECO:0000256" key="1">
    <source>
        <dbReference type="ARBA" id="ARBA00022490"/>
    </source>
</evidence>
<dbReference type="InterPro" id="IPR005863">
    <property type="entry name" value="UDP-N-AcMur_synth"/>
</dbReference>
<organism evidence="15 16">
    <name type="scientific">Microlunatus panaciterrae</name>
    <dbReference type="NCBI Taxonomy" id="400768"/>
    <lineage>
        <taxon>Bacteria</taxon>
        <taxon>Bacillati</taxon>
        <taxon>Actinomycetota</taxon>
        <taxon>Actinomycetes</taxon>
        <taxon>Propionibacteriales</taxon>
        <taxon>Propionibacteriaceae</taxon>
        <taxon>Microlunatus</taxon>
    </lineage>
</organism>
<dbReference type="InterPro" id="IPR051046">
    <property type="entry name" value="MurCDEF_CellWall_CoF430Synth"/>
</dbReference>
<evidence type="ECO:0000256" key="5">
    <source>
        <dbReference type="ARBA" id="ARBA00022840"/>
    </source>
</evidence>
<dbReference type="Gene3D" id="3.40.1190.10">
    <property type="entry name" value="Mur-like, catalytic domain"/>
    <property type="match status" value="1"/>
</dbReference>
<dbReference type="PANTHER" id="PTHR43024">
    <property type="entry name" value="UDP-N-ACETYLMURAMOYL-TRIPEPTIDE--D-ALANYL-D-ALANINE LIGASE"/>
    <property type="match status" value="1"/>
</dbReference>
<comment type="subcellular location">
    <subcellularLocation>
        <location evidence="10 11">Cytoplasm</location>
    </subcellularLocation>
</comment>
<evidence type="ECO:0000259" key="13">
    <source>
        <dbReference type="Pfam" id="PF02875"/>
    </source>
</evidence>
<dbReference type="SUPFAM" id="SSF63418">
    <property type="entry name" value="MurE/MurF N-terminal domain"/>
    <property type="match status" value="1"/>
</dbReference>
<accession>A0ABS2RNQ8</accession>
<dbReference type="RefSeq" id="WP_204919461.1">
    <property type="nucleotide sequence ID" value="NZ_BAAAQP010000003.1"/>
</dbReference>
<keyword evidence="8 10" id="KW-0131">Cell cycle</keyword>
<dbReference type="InterPro" id="IPR004101">
    <property type="entry name" value="Mur_ligase_C"/>
</dbReference>
<keyword evidence="3 10" id="KW-0132">Cell division</keyword>
<dbReference type="InterPro" id="IPR035911">
    <property type="entry name" value="MurE/MurF_N"/>
</dbReference>
<comment type="function">
    <text evidence="10 11">Involved in cell wall formation. Catalyzes the final step in the synthesis of UDP-N-acetylmuramoyl-pentapeptide, the precursor of murein.</text>
</comment>
<keyword evidence="4 10" id="KW-0547">Nucleotide-binding</keyword>
<keyword evidence="7 10" id="KW-0573">Peptidoglycan synthesis</keyword>